<evidence type="ECO:0000313" key="1">
    <source>
        <dbReference type="EMBL" id="KAI9913047.1"/>
    </source>
</evidence>
<protein>
    <submittedName>
        <fullName evidence="1">Uncharacterized protein</fullName>
    </submittedName>
</protein>
<keyword evidence="2" id="KW-1185">Reference proteome</keyword>
<reference evidence="1 2" key="1">
    <citation type="journal article" date="2022" name="bioRxiv">
        <title>The genome of the oomycete Peronosclerospora sorghi, a cosmopolitan pathogen of maize and sorghum, is inflated with dispersed pseudogenes.</title>
        <authorList>
            <person name="Fletcher K."/>
            <person name="Martin F."/>
            <person name="Isakeit T."/>
            <person name="Cavanaugh K."/>
            <person name="Magill C."/>
            <person name="Michelmore R."/>
        </authorList>
    </citation>
    <scope>NUCLEOTIDE SEQUENCE [LARGE SCALE GENOMIC DNA]</scope>
    <source>
        <strain evidence="1">P6</strain>
    </source>
</reference>
<dbReference type="Proteomes" id="UP001163321">
    <property type="component" value="Chromosome 4"/>
</dbReference>
<organism evidence="1 2">
    <name type="scientific">Peronosclerospora sorghi</name>
    <dbReference type="NCBI Taxonomy" id="230839"/>
    <lineage>
        <taxon>Eukaryota</taxon>
        <taxon>Sar</taxon>
        <taxon>Stramenopiles</taxon>
        <taxon>Oomycota</taxon>
        <taxon>Peronosporomycetes</taxon>
        <taxon>Peronosporales</taxon>
        <taxon>Peronosporaceae</taxon>
        <taxon>Peronosclerospora</taxon>
    </lineage>
</organism>
<sequence>MAFLLLPVTRTCGWMEFLNVSYANGVKFHRWIGFMTVLTAVVHMGGYWGLWVRKGTWQVNQLPCTRCDFTKDDSGGGYYAWFNVFGFISTAALVLIIPTSLPIVRRKTYQWFYVSHWVLFAIAVIFAILHWAQILWWILPSGCVWFVSRAVYHWNAMTPVSVKEISVIGESSDLLVKIVVQRAAPGTAPSSSSYDYKVGNFLYLNVPKISKLEWHALTIASSPNESPTDVTLLVKPIGDWSTKLVQYAQECNRENVTPLIYVDGFYGASLELYEDYPTVCLVGGGIGVTPVLAVLDDLAAKLSSNGVSWTQRFTFIFTFRKLSELQAVAPVLAKLRQMDPHGQFFRTHLYATGTYSEIDLTQALESSPSKELFDVALTKPMHPTARPFYEPLRSSNVFRLVMYLVLYVVAIGAVFAVRWGNGIIQGANHFELWPLERFFELSIFCLTIVIVFTFVLYEYIMFRRSHDTSTEATVMALETPRSNFVAFGGDIHLVGDLISHFQVVVGERPDMQSLLQQTLEIHKMDDSSASVLPVVGVIISGFSSVTCDETRAFFSNLIPCSKLWETNAKTVSSPDERTFRENDSKGEGRVIP</sequence>
<name>A0ACC0W3L1_9STRA</name>
<evidence type="ECO:0000313" key="2">
    <source>
        <dbReference type="Proteomes" id="UP001163321"/>
    </source>
</evidence>
<gene>
    <name evidence="1" type="ORF">PsorP6_006294</name>
</gene>
<accession>A0ACC0W3L1</accession>
<comment type="caution">
    <text evidence="1">The sequence shown here is derived from an EMBL/GenBank/DDBJ whole genome shotgun (WGS) entry which is preliminary data.</text>
</comment>
<dbReference type="EMBL" id="CM047583">
    <property type="protein sequence ID" value="KAI9913047.1"/>
    <property type="molecule type" value="Genomic_DNA"/>
</dbReference>
<proteinExistence type="predicted"/>